<dbReference type="EMBL" id="RJKE01000001">
    <property type="protein sequence ID" value="ROO84212.1"/>
    <property type="molecule type" value="Genomic_DNA"/>
</dbReference>
<evidence type="ECO:0000313" key="10">
    <source>
        <dbReference type="EMBL" id="ROO84212.1"/>
    </source>
</evidence>
<feature type="transmembrane region" description="Helical" evidence="7">
    <location>
        <begin position="32"/>
        <end position="54"/>
    </location>
</feature>
<evidence type="ECO:0000256" key="2">
    <source>
        <dbReference type="ARBA" id="ARBA00022448"/>
    </source>
</evidence>
<dbReference type="InterPro" id="IPR000515">
    <property type="entry name" value="MetI-like"/>
</dbReference>
<keyword evidence="2 7" id="KW-0813">Transport</keyword>
<keyword evidence="6 7" id="KW-0472">Membrane</keyword>
<protein>
    <submittedName>
        <fullName evidence="10">Carbohydrate ABC transporter membrane protein 1 (CUT1 family)</fullName>
    </submittedName>
</protein>
<comment type="similarity">
    <text evidence="7">Belongs to the binding-protein-dependent transport system permease family.</text>
</comment>
<keyword evidence="11" id="KW-1185">Reference proteome</keyword>
<dbReference type="InterPro" id="IPR035906">
    <property type="entry name" value="MetI-like_sf"/>
</dbReference>
<evidence type="ECO:0000256" key="7">
    <source>
        <dbReference type="RuleBase" id="RU363032"/>
    </source>
</evidence>
<keyword evidence="4 7" id="KW-0812">Transmembrane</keyword>
<feature type="transmembrane region" description="Helical" evidence="7">
    <location>
        <begin position="244"/>
        <end position="261"/>
    </location>
</feature>
<dbReference type="InterPro" id="IPR051393">
    <property type="entry name" value="ABC_transporter_permease"/>
</dbReference>
<evidence type="ECO:0000256" key="8">
    <source>
        <dbReference type="SAM" id="MobiDB-lite"/>
    </source>
</evidence>
<dbReference type="Gene3D" id="1.10.3720.10">
    <property type="entry name" value="MetI-like"/>
    <property type="match status" value="1"/>
</dbReference>
<proteinExistence type="inferred from homology"/>
<dbReference type="Pfam" id="PF00528">
    <property type="entry name" value="BPD_transp_1"/>
    <property type="match status" value="1"/>
</dbReference>
<dbReference type="SUPFAM" id="SSF161098">
    <property type="entry name" value="MetI-like"/>
    <property type="match status" value="1"/>
</dbReference>
<feature type="region of interest" description="Disordered" evidence="8">
    <location>
        <begin position="1"/>
        <end position="22"/>
    </location>
</feature>
<feature type="domain" description="ABC transmembrane type-1" evidence="9">
    <location>
        <begin position="100"/>
        <end position="317"/>
    </location>
</feature>
<keyword evidence="3" id="KW-1003">Cell membrane</keyword>
<evidence type="ECO:0000256" key="6">
    <source>
        <dbReference type="ARBA" id="ARBA00023136"/>
    </source>
</evidence>
<accession>A0A3N1CSB8</accession>
<evidence type="ECO:0000259" key="9">
    <source>
        <dbReference type="PROSITE" id="PS50928"/>
    </source>
</evidence>
<dbReference type="CDD" id="cd06261">
    <property type="entry name" value="TM_PBP2"/>
    <property type="match status" value="1"/>
</dbReference>
<evidence type="ECO:0000256" key="5">
    <source>
        <dbReference type="ARBA" id="ARBA00022989"/>
    </source>
</evidence>
<feature type="transmembrane region" description="Helical" evidence="7">
    <location>
        <begin position="296"/>
        <end position="320"/>
    </location>
</feature>
<dbReference type="Proteomes" id="UP000272400">
    <property type="component" value="Unassembled WGS sequence"/>
</dbReference>
<evidence type="ECO:0000256" key="1">
    <source>
        <dbReference type="ARBA" id="ARBA00004651"/>
    </source>
</evidence>
<feature type="transmembrane region" description="Helical" evidence="7">
    <location>
        <begin position="137"/>
        <end position="157"/>
    </location>
</feature>
<sequence>MTTLTEPAPEVAPDPGPPSRTRLRRRLRGVPLPYLLLLPAVALELLIHLVPMLVGVGMSFLKLTQFFIRDWSAAPGAGLDNYRFVLDFDTAAGRALLASFWVTVRYTAASVALAWLLGTAGAVLMQREFRGRGWLRTLFLVPYALPMYAAVITWAFMFQRDTGMVNSVLGDTLGLVGTGGDAPFWLIGDNSFWALVVVSVWRNWPFAFLIIMAGLQNIPRDLYEAAAIDGAGWWRQFRSVTQPMLRPVNQVLFLVLFLWTFNDFNTPYVLFGESPPKEASLISLHIYQSSFKTWNFGLGSAMSVLLLLFLLLVTAGYLAVSSRRRTVV</sequence>
<evidence type="ECO:0000313" key="11">
    <source>
        <dbReference type="Proteomes" id="UP000272400"/>
    </source>
</evidence>
<comment type="caution">
    <text evidence="10">The sequence shown here is derived from an EMBL/GenBank/DDBJ whole genome shotgun (WGS) entry which is preliminary data.</text>
</comment>
<evidence type="ECO:0000256" key="3">
    <source>
        <dbReference type="ARBA" id="ARBA00022475"/>
    </source>
</evidence>
<dbReference type="RefSeq" id="WP_123663854.1">
    <property type="nucleotide sequence ID" value="NZ_RJKE01000001.1"/>
</dbReference>
<dbReference type="OrthoDB" id="34224at2"/>
<dbReference type="GO" id="GO:0055085">
    <property type="term" value="P:transmembrane transport"/>
    <property type="evidence" value="ECO:0007669"/>
    <property type="project" value="InterPro"/>
</dbReference>
<feature type="transmembrane region" description="Helical" evidence="7">
    <location>
        <begin position="192"/>
        <end position="215"/>
    </location>
</feature>
<organism evidence="10 11">
    <name type="scientific">Actinocorallia herbida</name>
    <dbReference type="NCBI Taxonomy" id="58109"/>
    <lineage>
        <taxon>Bacteria</taxon>
        <taxon>Bacillati</taxon>
        <taxon>Actinomycetota</taxon>
        <taxon>Actinomycetes</taxon>
        <taxon>Streptosporangiales</taxon>
        <taxon>Thermomonosporaceae</taxon>
        <taxon>Actinocorallia</taxon>
    </lineage>
</organism>
<comment type="subcellular location">
    <subcellularLocation>
        <location evidence="1 7">Cell membrane</location>
        <topology evidence="1 7">Multi-pass membrane protein</topology>
    </subcellularLocation>
</comment>
<gene>
    <name evidence="10" type="ORF">EDD29_1732</name>
</gene>
<dbReference type="AlphaFoldDB" id="A0A3N1CSB8"/>
<reference evidence="10 11" key="1">
    <citation type="submission" date="2018-11" db="EMBL/GenBank/DDBJ databases">
        <title>Sequencing the genomes of 1000 actinobacteria strains.</title>
        <authorList>
            <person name="Klenk H.-P."/>
        </authorList>
    </citation>
    <scope>NUCLEOTIDE SEQUENCE [LARGE SCALE GENOMIC DNA]</scope>
    <source>
        <strain evidence="10 11">DSM 44254</strain>
    </source>
</reference>
<keyword evidence="5 7" id="KW-1133">Transmembrane helix</keyword>
<evidence type="ECO:0000256" key="4">
    <source>
        <dbReference type="ARBA" id="ARBA00022692"/>
    </source>
</evidence>
<dbReference type="PANTHER" id="PTHR30193">
    <property type="entry name" value="ABC TRANSPORTER PERMEASE PROTEIN"/>
    <property type="match status" value="1"/>
</dbReference>
<name>A0A3N1CSB8_9ACTN</name>
<dbReference type="PROSITE" id="PS50928">
    <property type="entry name" value="ABC_TM1"/>
    <property type="match status" value="1"/>
</dbReference>
<dbReference type="GO" id="GO:0005886">
    <property type="term" value="C:plasma membrane"/>
    <property type="evidence" value="ECO:0007669"/>
    <property type="project" value="UniProtKB-SubCell"/>
</dbReference>
<dbReference type="PANTHER" id="PTHR30193:SF37">
    <property type="entry name" value="INNER MEMBRANE ABC TRANSPORTER PERMEASE PROTEIN YCJO"/>
    <property type="match status" value="1"/>
</dbReference>
<feature type="transmembrane region" description="Helical" evidence="7">
    <location>
        <begin position="106"/>
        <end position="125"/>
    </location>
</feature>